<evidence type="ECO:0008006" key="4">
    <source>
        <dbReference type="Google" id="ProtNLM"/>
    </source>
</evidence>
<dbReference type="EMBL" id="BOLY01000007">
    <property type="protein sequence ID" value="GIZ47188.1"/>
    <property type="molecule type" value="Genomic_DNA"/>
</dbReference>
<dbReference type="Proteomes" id="UP000825890">
    <property type="component" value="Unassembled WGS sequence"/>
</dbReference>
<protein>
    <recommendedName>
        <fullName evidence="4">Secreted protein</fullName>
    </recommendedName>
</protein>
<feature type="signal peptide" evidence="1">
    <location>
        <begin position="1"/>
        <end position="18"/>
    </location>
</feature>
<dbReference type="RefSeq" id="XP_044661675.1">
    <property type="nucleotide sequence ID" value="XM_044805740.1"/>
</dbReference>
<proteinExistence type="predicted"/>
<reference evidence="2 3" key="1">
    <citation type="submission" date="2021-01" db="EMBL/GenBank/DDBJ databases">
        <title>Cercospora kikuchii MAFF 305040 whole genome shotgun sequence.</title>
        <authorList>
            <person name="Kashiwa T."/>
            <person name="Suzuki T."/>
        </authorList>
    </citation>
    <scope>NUCLEOTIDE SEQUENCE [LARGE SCALE GENOMIC DNA]</scope>
    <source>
        <strain evidence="2 3">MAFF 305040</strain>
    </source>
</reference>
<organism evidence="2 3">
    <name type="scientific">Cercospora kikuchii</name>
    <dbReference type="NCBI Taxonomy" id="84275"/>
    <lineage>
        <taxon>Eukaryota</taxon>
        <taxon>Fungi</taxon>
        <taxon>Dikarya</taxon>
        <taxon>Ascomycota</taxon>
        <taxon>Pezizomycotina</taxon>
        <taxon>Dothideomycetes</taxon>
        <taxon>Dothideomycetidae</taxon>
        <taxon>Mycosphaerellales</taxon>
        <taxon>Mycosphaerellaceae</taxon>
        <taxon>Cercospora</taxon>
    </lineage>
</organism>
<sequence>MLRALTCVALAGSMLVGASPITVTVPGGAPYPDPIPCTREKRLQIATNIIEAFNDPDPARSFATIQNAPFKAHGHRTDQTSCINGAPCLRLGPGAQGSKNIANAARQAVANVVTKYTAFDNGTTIMDAVVTFGVGALGVPVPIKTDIYVDGLIDTQDCQIIGLPAYLTVPTEVLGMPVRPPILPDLGIGTIPPITLPF</sequence>
<dbReference type="AlphaFoldDB" id="A0A9P3CYU3"/>
<dbReference type="OrthoDB" id="3643291at2759"/>
<accession>A0A9P3CYU3</accession>
<keyword evidence="3" id="KW-1185">Reference proteome</keyword>
<dbReference type="GeneID" id="68295862"/>
<feature type="chain" id="PRO_5040297731" description="Secreted protein" evidence="1">
    <location>
        <begin position="19"/>
        <end position="198"/>
    </location>
</feature>
<evidence type="ECO:0000256" key="1">
    <source>
        <dbReference type="SAM" id="SignalP"/>
    </source>
</evidence>
<evidence type="ECO:0000313" key="3">
    <source>
        <dbReference type="Proteomes" id="UP000825890"/>
    </source>
</evidence>
<keyword evidence="1" id="KW-0732">Signal</keyword>
<name>A0A9P3CYU3_9PEZI</name>
<evidence type="ECO:0000313" key="2">
    <source>
        <dbReference type="EMBL" id="GIZ47188.1"/>
    </source>
</evidence>
<comment type="caution">
    <text evidence="2">The sequence shown here is derived from an EMBL/GenBank/DDBJ whole genome shotgun (WGS) entry which is preliminary data.</text>
</comment>
<gene>
    <name evidence="2" type="ORF">CKM354_001028700</name>
</gene>